<feature type="chain" id="PRO_5045174821" evidence="1">
    <location>
        <begin position="21"/>
        <end position="240"/>
    </location>
</feature>
<gene>
    <name evidence="2" type="ORF">RM540_02055</name>
</gene>
<organism evidence="2 3">
    <name type="scientific">Rubrivirga litoralis</name>
    <dbReference type="NCBI Taxonomy" id="3075598"/>
    <lineage>
        <taxon>Bacteria</taxon>
        <taxon>Pseudomonadati</taxon>
        <taxon>Rhodothermota</taxon>
        <taxon>Rhodothermia</taxon>
        <taxon>Rhodothermales</taxon>
        <taxon>Rubricoccaceae</taxon>
        <taxon>Rubrivirga</taxon>
    </lineage>
</organism>
<sequence>MPFRLTTLLLLPLAAGAASAQISTDRPGFGSSPTLVDAGVFQVEVGAPEATLNGEADTYSAPVALRYGATSALEVRLSTSAFDAADQDGAAFDPEVGFRTITAGVKVAVPTRSFEVAIIPELTVPTEGDDGLTFQLDVPVGVPLGDVGLTLVPGVTTGNGSTQLNAVASLSRSFGGPLSGYAEVGAFPFVDGGGDTPVSGGAGLTVLLSNDVQVDAFFDAGLTDAADDLVVGVGLSFRLD</sequence>
<comment type="caution">
    <text evidence="2">The sequence shown here is derived from an EMBL/GenBank/DDBJ whole genome shotgun (WGS) entry which is preliminary data.</text>
</comment>
<evidence type="ECO:0000313" key="2">
    <source>
        <dbReference type="EMBL" id="MDT0630518.1"/>
    </source>
</evidence>
<keyword evidence="1" id="KW-0732">Signal</keyword>
<evidence type="ECO:0000256" key="1">
    <source>
        <dbReference type="SAM" id="SignalP"/>
    </source>
</evidence>
<dbReference type="RefSeq" id="WP_311661672.1">
    <property type="nucleotide sequence ID" value="NZ_JAVRHT010000002.1"/>
</dbReference>
<accession>A0ABU3BMK9</accession>
<reference evidence="2 3" key="1">
    <citation type="submission" date="2023-09" db="EMBL/GenBank/DDBJ databases">
        <authorList>
            <person name="Rey-Velasco X."/>
        </authorList>
    </citation>
    <scope>NUCLEOTIDE SEQUENCE [LARGE SCALE GENOMIC DNA]</scope>
    <source>
        <strain evidence="2 3">F394</strain>
    </source>
</reference>
<dbReference type="Proteomes" id="UP001267426">
    <property type="component" value="Unassembled WGS sequence"/>
</dbReference>
<name>A0ABU3BMK9_9BACT</name>
<proteinExistence type="predicted"/>
<protein>
    <submittedName>
        <fullName evidence="2">Transporter</fullName>
    </submittedName>
</protein>
<feature type="signal peptide" evidence="1">
    <location>
        <begin position="1"/>
        <end position="20"/>
    </location>
</feature>
<evidence type="ECO:0000313" key="3">
    <source>
        <dbReference type="Proteomes" id="UP001267426"/>
    </source>
</evidence>
<dbReference type="InterPro" id="IPR025737">
    <property type="entry name" value="FApF"/>
</dbReference>
<dbReference type="Pfam" id="PF13557">
    <property type="entry name" value="Phenol_MetA_deg"/>
    <property type="match status" value="1"/>
</dbReference>
<keyword evidence="3" id="KW-1185">Reference proteome</keyword>
<dbReference type="EMBL" id="JAVRHT010000002">
    <property type="protein sequence ID" value="MDT0630518.1"/>
    <property type="molecule type" value="Genomic_DNA"/>
</dbReference>